<evidence type="ECO:0000256" key="3">
    <source>
        <dbReference type="ARBA" id="ARBA00022475"/>
    </source>
</evidence>
<keyword evidence="8 11" id="KW-0472">Membrane</keyword>
<comment type="similarity">
    <text evidence="9">Belongs to the GSP H family.</text>
</comment>
<evidence type="ECO:0000256" key="8">
    <source>
        <dbReference type="ARBA" id="ARBA00023136"/>
    </source>
</evidence>
<keyword evidence="6 11" id="KW-0812">Transmembrane</keyword>
<evidence type="ECO:0000256" key="7">
    <source>
        <dbReference type="ARBA" id="ARBA00022989"/>
    </source>
</evidence>
<evidence type="ECO:0000256" key="11">
    <source>
        <dbReference type="SAM" id="Phobius"/>
    </source>
</evidence>
<accession>A0A5P9CGW5</accession>
<evidence type="ECO:0000256" key="2">
    <source>
        <dbReference type="ARBA" id="ARBA00021549"/>
    </source>
</evidence>
<evidence type="ECO:0000256" key="10">
    <source>
        <dbReference type="ARBA" id="ARBA00030775"/>
    </source>
</evidence>
<sequence length="163" mass="18290">MTRGFTLLELAIVIGLISMTLLWAIPSFRSVSETAQMTRLASELYGFIVQAKSQAKLRRQLLWVHIFQSGQNWELRLTDDKDRTQGRLITKLSGLSFKGTSLFSNHSANRISFDASHGRPKSGSLVFYPSLSPELSLELRTHFRSAMVRVCAPSTAHLGYDLC</sequence>
<feature type="transmembrane region" description="Helical" evidence="11">
    <location>
        <begin position="7"/>
        <end position="25"/>
    </location>
</feature>
<dbReference type="AlphaFoldDB" id="A0A5P9CGW5"/>
<keyword evidence="3" id="KW-1003">Cell membrane</keyword>
<dbReference type="GO" id="GO:0005886">
    <property type="term" value="C:plasma membrane"/>
    <property type="evidence" value="ECO:0007669"/>
    <property type="project" value="UniProtKB-SubCell"/>
</dbReference>
<dbReference type="InterPro" id="IPR022346">
    <property type="entry name" value="T2SS_GspH"/>
</dbReference>
<evidence type="ECO:0000256" key="6">
    <source>
        <dbReference type="ARBA" id="ARBA00022692"/>
    </source>
</evidence>
<evidence type="ECO:0000313" key="13">
    <source>
        <dbReference type="EMBL" id="QFT25474.1"/>
    </source>
</evidence>
<reference evidence="13 14" key="1">
    <citation type="submission" date="2019-10" db="EMBL/GenBank/DDBJ databases">
        <title>Complete genome sequence of Vibrio sp. strain THAF100, isolated from non-filtered water from the water column of tank 6 of a marine aquarium containing stony-coral fragments. Water maintained at 26 degree C.</title>
        <authorList>
            <person name="Ruckert C."/>
            <person name="Franco A."/>
            <person name="Kalinowski J."/>
            <person name="Glaeser S."/>
        </authorList>
    </citation>
    <scope>NUCLEOTIDE SEQUENCE [LARGE SCALE GENOMIC DNA]</scope>
    <source>
        <strain evidence="13 14">THAF100</strain>
    </source>
</reference>
<evidence type="ECO:0000256" key="4">
    <source>
        <dbReference type="ARBA" id="ARBA00022481"/>
    </source>
</evidence>
<organism evidence="13 14">
    <name type="scientific">Vibrio aquimaris</name>
    <dbReference type="NCBI Taxonomy" id="2587862"/>
    <lineage>
        <taxon>Bacteria</taxon>
        <taxon>Pseudomonadati</taxon>
        <taxon>Pseudomonadota</taxon>
        <taxon>Gammaproteobacteria</taxon>
        <taxon>Vibrionales</taxon>
        <taxon>Vibrionaceae</taxon>
        <taxon>Vibrio</taxon>
    </lineage>
</organism>
<evidence type="ECO:0000256" key="9">
    <source>
        <dbReference type="ARBA" id="ARBA00025772"/>
    </source>
</evidence>
<name>A0A5P9CGW5_9VIBR</name>
<keyword evidence="5" id="KW-0997">Cell inner membrane</keyword>
<dbReference type="GO" id="GO:0015628">
    <property type="term" value="P:protein secretion by the type II secretion system"/>
    <property type="evidence" value="ECO:0007669"/>
    <property type="project" value="InterPro"/>
</dbReference>
<feature type="domain" description="General secretion pathway GspH" evidence="12">
    <location>
        <begin position="41"/>
        <end position="130"/>
    </location>
</feature>
<dbReference type="PIRSF" id="PIRSF024622">
    <property type="entry name" value="Tfp_FimT"/>
    <property type="match status" value="1"/>
</dbReference>
<evidence type="ECO:0000256" key="1">
    <source>
        <dbReference type="ARBA" id="ARBA00004377"/>
    </source>
</evidence>
<protein>
    <recommendedName>
        <fullName evidence="2">Type II secretion system protein H</fullName>
    </recommendedName>
    <alternativeName>
        <fullName evidence="10">General secretion pathway protein H</fullName>
    </alternativeName>
</protein>
<dbReference type="Pfam" id="PF12019">
    <property type="entry name" value="GspH"/>
    <property type="match status" value="1"/>
</dbReference>
<dbReference type="InterPro" id="IPR012902">
    <property type="entry name" value="N_methyl_site"/>
</dbReference>
<evidence type="ECO:0000313" key="14">
    <source>
        <dbReference type="Proteomes" id="UP000326936"/>
    </source>
</evidence>
<comment type="subcellular location">
    <subcellularLocation>
        <location evidence="1">Cell inner membrane</location>
        <topology evidence="1">Single-pass membrane protein</topology>
    </subcellularLocation>
</comment>
<dbReference type="RefSeq" id="WP_152429731.1">
    <property type="nucleotide sequence ID" value="NZ_CBCSDK010000003.1"/>
</dbReference>
<keyword evidence="4" id="KW-0488">Methylation</keyword>
<dbReference type="SUPFAM" id="SSF54523">
    <property type="entry name" value="Pili subunits"/>
    <property type="match status" value="1"/>
</dbReference>
<gene>
    <name evidence="13" type="ORF">FIV01_03330</name>
</gene>
<dbReference type="InterPro" id="IPR016824">
    <property type="entry name" value="Tfp-pilus_assembly_FimT"/>
</dbReference>
<dbReference type="PROSITE" id="PS00409">
    <property type="entry name" value="PROKAR_NTER_METHYL"/>
    <property type="match status" value="1"/>
</dbReference>
<evidence type="ECO:0000259" key="12">
    <source>
        <dbReference type="Pfam" id="PF12019"/>
    </source>
</evidence>
<dbReference type="EMBL" id="CP045350">
    <property type="protein sequence ID" value="QFT25474.1"/>
    <property type="molecule type" value="Genomic_DNA"/>
</dbReference>
<proteinExistence type="inferred from homology"/>
<dbReference type="InterPro" id="IPR045584">
    <property type="entry name" value="Pilin-like"/>
</dbReference>
<keyword evidence="7 11" id="KW-1133">Transmembrane helix</keyword>
<dbReference type="KEGG" id="vaq:FIV01_03330"/>
<dbReference type="OrthoDB" id="5871678at2"/>
<dbReference type="Proteomes" id="UP000326936">
    <property type="component" value="Chromosome"/>
</dbReference>
<evidence type="ECO:0000256" key="5">
    <source>
        <dbReference type="ARBA" id="ARBA00022519"/>
    </source>
</evidence>
<dbReference type="NCBIfam" id="TIGR02532">
    <property type="entry name" value="IV_pilin_GFxxxE"/>
    <property type="match status" value="1"/>
</dbReference>
<dbReference type="GO" id="GO:0015627">
    <property type="term" value="C:type II protein secretion system complex"/>
    <property type="evidence" value="ECO:0007669"/>
    <property type="project" value="InterPro"/>
</dbReference>
<keyword evidence="14" id="KW-1185">Reference proteome</keyword>